<evidence type="ECO:0000313" key="2">
    <source>
        <dbReference type="Proteomes" id="UP000009080"/>
    </source>
</evidence>
<gene>
    <name evidence="1" type="ordered locus">TERTU_3500</name>
</gene>
<dbReference type="SUPFAM" id="SSF53335">
    <property type="entry name" value="S-adenosyl-L-methionine-dependent methyltransferases"/>
    <property type="match status" value="1"/>
</dbReference>
<organism evidence="1 2">
    <name type="scientific">Teredinibacter turnerae (strain ATCC 39867 / T7901)</name>
    <dbReference type="NCBI Taxonomy" id="377629"/>
    <lineage>
        <taxon>Bacteria</taxon>
        <taxon>Pseudomonadati</taxon>
        <taxon>Pseudomonadota</taxon>
        <taxon>Gammaproteobacteria</taxon>
        <taxon>Cellvibrionales</taxon>
        <taxon>Cellvibrionaceae</taxon>
        <taxon>Teredinibacter</taxon>
    </lineage>
</organism>
<dbReference type="AlphaFoldDB" id="C5BRC5"/>
<dbReference type="STRING" id="377629.TERTU_3500"/>
<dbReference type="KEGG" id="ttu:TERTU_3500"/>
<dbReference type="eggNOG" id="COG5285">
    <property type="taxonomic scope" value="Bacteria"/>
</dbReference>
<reference evidence="1 2" key="1">
    <citation type="journal article" date="2009" name="PLoS ONE">
        <title>The complete genome of Teredinibacter turnerae T7901: an intracellular endosymbiont of marine wood-boring bivalves (shipworms).</title>
        <authorList>
            <person name="Yang J.C."/>
            <person name="Madupu R."/>
            <person name="Durkin A.S."/>
            <person name="Ekborg N.A."/>
            <person name="Pedamallu C.S."/>
            <person name="Hostetler J.B."/>
            <person name="Radune D."/>
            <person name="Toms B.S."/>
            <person name="Henrissat B."/>
            <person name="Coutinho P.M."/>
            <person name="Schwarz S."/>
            <person name="Field L."/>
            <person name="Trindade-Silva A.E."/>
            <person name="Soares C.A.G."/>
            <person name="Elshahawi S."/>
            <person name="Hanora A."/>
            <person name="Schmidt E.W."/>
            <person name="Haygood M.G."/>
            <person name="Posfai J."/>
            <person name="Benner J."/>
            <person name="Madinger C."/>
            <person name="Nove J."/>
            <person name="Anton B."/>
            <person name="Chaudhary K."/>
            <person name="Foster J."/>
            <person name="Holman A."/>
            <person name="Kumar S."/>
            <person name="Lessard P.A."/>
            <person name="Luyten Y.A."/>
            <person name="Slatko B."/>
            <person name="Wood N."/>
            <person name="Wu B."/>
            <person name="Teplitski M."/>
            <person name="Mougous J.D."/>
            <person name="Ward N."/>
            <person name="Eisen J.A."/>
            <person name="Badger J.H."/>
            <person name="Distel D.L."/>
        </authorList>
    </citation>
    <scope>NUCLEOTIDE SEQUENCE [LARGE SCALE GENOMIC DNA]</scope>
    <source>
        <strain evidence="2">ATCC 39867 / T7901</strain>
    </source>
</reference>
<evidence type="ECO:0000313" key="1">
    <source>
        <dbReference type="EMBL" id="ACR11310.1"/>
    </source>
</evidence>
<sequence length="427" mass="47110">MSRPLNVGTSATSATRSTVISQLGMSIGEFKEHIRNQIATSTAQSVAQLGESVLEDLNQLVHLILQQDFSLAVEEKLAAIFPTLYKLYVAADVPRNMRTRRFINKGGLVISPDHCVNTIKDAKRVYCFIKGLHQQIVYMARDGHPVRIAYPACGPFAPFVLPLLAYYSAIRDSPTCTFTFIDIQPGAVHALKFLLTTMGMSRFVEDTVCVDALEYTPTQPFDIVVLEAMQHGFSREAHLQLAMRFARHLTPDGVLLPKKIIVGASLVNAQTEFVDQWHSETGNRFLHAQPTSARAQRLFLGQLLALDIEQIRRWNKATDYAGDEPIPCGKITLPTLPASQRPYTLIIHSTVSVCDGLDIAEYESGITHPLPDPQVCIDYQPNSPEPGDFIAHSGDVLQFYYCHVGIPGFLPVKVITSESGCESGVAS</sequence>
<name>C5BRC5_TERTT</name>
<dbReference type="OrthoDB" id="1157001at2"/>
<evidence type="ECO:0008006" key="3">
    <source>
        <dbReference type="Google" id="ProtNLM"/>
    </source>
</evidence>
<proteinExistence type="predicted"/>
<dbReference type="RefSeq" id="WP_015817422.1">
    <property type="nucleotide sequence ID" value="NC_012997.1"/>
</dbReference>
<dbReference type="InterPro" id="IPR029063">
    <property type="entry name" value="SAM-dependent_MTases_sf"/>
</dbReference>
<dbReference type="Proteomes" id="UP000009080">
    <property type="component" value="Chromosome"/>
</dbReference>
<accession>C5BRC5</accession>
<keyword evidence="2" id="KW-1185">Reference proteome</keyword>
<dbReference type="Gene3D" id="3.40.50.150">
    <property type="entry name" value="Vaccinia Virus protein VP39"/>
    <property type="match status" value="1"/>
</dbReference>
<protein>
    <recommendedName>
        <fullName evidence="3">Methyltransferase domain-containing protein</fullName>
    </recommendedName>
</protein>
<dbReference type="EMBL" id="CP001614">
    <property type="protein sequence ID" value="ACR11310.1"/>
    <property type="molecule type" value="Genomic_DNA"/>
</dbReference>
<dbReference type="HOGENOM" id="CLU_642397_0_0_6"/>